<organism evidence="2 3">
    <name type="scientific">Rhizocola hellebori</name>
    <dbReference type="NCBI Taxonomy" id="1392758"/>
    <lineage>
        <taxon>Bacteria</taxon>
        <taxon>Bacillati</taxon>
        <taxon>Actinomycetota</taxon>
        <taxon>Actinomycetes</taxon>
        <taxon>Micromonosporales</taxon>
        <taxon>Micromonosporaceae</taxon>
        <taxon>Rhizocola</taxon>
    </lineage>
</organism>
<sequence length="90" mass="9939">MVVGGLAVLAAVRPWRPDPEEDEPEAVVDRVRPAPRPKRPRPRPGSARPASGAPKRHRVEVISRARRVPPEPGREEILLPEWLGPVSGPR</sequence>
<evidence type="ECO:0000313" key="2">
    <source>
        <dbReference type="EMBL" id="GIH09196.1"/>
    </source>
</evidence>
<protein>
    <submittedName>
        <fullName evidence="2">Uncharacterized protein</fullName>
    </submittedName>
</protein>
<dbReference type="Proteomes" id="UP000612899">
    <property type="component" value="Unassembled WGS sequence"/>
</dbReference>
<reference evidence="2" key="1">
    <citation type="submission" date="2021-01" db="EMBL/GenBank/DDBJ databases">
        <title>Whole genome shotgun sequence of Rhizocola hellebori NBRC 109834.</title>
        <authorList>
            <person name="Komaki H."/>
            <person name="Tamura T."/>
        </authorList>
    </citation>
    <scope>NUCLEOTIDE SEQUENCE</scope>
    <source>
        <strain evidence="2">NBRC 109834</strain>
    </source>
</reference>
<accession>A0A8J3QED7</accession>
<comment type="caution">
    <text evidence="2">The sequence shown here is derived from an EMBL/GenBank/DDBJ whole genome shotgun (WGS) entry which is preliminary data.</text>
</comment>
<feature type="compositionally biased region" description="Basic residues" evidence="1">
    <location>
        <begin position="33"/>
        <end position="42"/>
    </location>
</feature>
<dbReference type="EMBL" id="BONY01000063">
    <property type="protein sequence ID" value="GIH09196.1"/>
    <property type="molecule type" value="Genomic_DNA"/>
</dbReference>
<dbReference type="AlphaFoldDB" id="A0A8J3QED7"/>
<evidence type="ECO:0000313" key="3">
    <source>
        <dbReference type="Proteomes" id="UP000612899"/>
    </source>
</evidence>
<proteinExistence type="predicted"/>
<feature type="compositionally biased region" description="Low complexity" evidence="1">
    <location>
        <begin position="44"/>
        <end position="53"/>
    </location>
</feature>
<gene>
    <name evidence="2" type="ORF">Rhe02_72630</name>
</gene>
<keyword evidence="3" id="KW-1185">Reference proteome</keyword>
<feature type="compositionally biased region" description="Basic and acidic residues" evidence="1">
    <location>
        <begin position="59"/>
        <end position="75"/>
    </location>
</feature>
<name>A0A8J3QED7_9ACTN</name>
<feature type="region of interest" description="Disordered" evidence="1">
    <location>
        <begin position="13"/>
        <end position="75"/>
    </location>
</feature>
<evidence type="ECO:0000256" key="1">
    <source>
        <dbReference type="SAM" id="MobiDB-lite"/>
    </source>
</evidence>